<feature type="domain" description="Csa3 N-terminal" evidence="2">
    <location>
        <begin position="2"/>
        <end position="114"/>
    </location>
</feature>
<evidence type="ECO:0000313" key="3">
    <source>
        <dbReference type="EMBL" id="RRJ28519.1"/>
    </source>
</evidence>
<dbReference type="InterPro" id="IPR000835">
    <property type="entry name" value="HTH_MarR-typ"/>
</dbReference>
<gene>
    <name evidence="3" type="ORF">EIK79_15475</name>
</gene>
<reference evidence="3 4" key="1">
    <citation type="submission" date="2018-11" db="EMBL/GenBank/DDBJ databases">
        <title>Taxonoimc description of Halomarina strain SPP-AMP-1.</title>
        <authorList>
            <person name="Pal Y."/>
            <person name="Srinivasana K."/>
            <person name="Verma A."/>
            <person name="Kumar P."/>
        </authorList>
    </citation>
    <scope>NUCLEOTIDE SEQUENCE [LARGE SCALE GENOMIC DNA]</scope>
    <source>
        <strain evidence="3 4">SPP-AMP-1</strain>
    </source>
</reference>
<dbReference type="Gene3D" id="3.40.50.11700">
    <property type="match status" value="1"/>
</dbReference>
<dbReference type="GO" id="GO:0003677">
    <property type="term" value="F:DNA binding"/>
    <property type="evidence" value="ECO:0007669"/>
    <property type="project" value="UniProtKB-KW"/>
</dbReference>
<comment type="caution">
    <text evidence="3">The sequence shown here is derived from an EMBL/GenBank/DDBJ whole genome shotgun (WGS) entry which is preliminary data.</text>
</comment>
<dbReference type="InterPro" id="IPR036390">
    <property type="entry name" value="WH_DNA-bd_sf"/>
</dbReference>
<dbReference type="NCBIfam" id="TIGR01884">
    <property type="entry name" value="cas_HTH"/>
    <property type="match status" value="1"/>
</dbReference>
<dbReference type="Proteomes" id="UP000282322">
    <property type="component" value="Unassembled WGS sequence"/>
</dbReference>
<name>A0A3P3R6I9_9EURY</name>
<dbReference type="InterPro" id="IPR054588">
    <property type="entry name" value="Csa3_N"/>
</dbReference>
<dbReference type="InterPro" id="IPR010163">
    <property type="entry name" value="Csa3"/>
</dbReference>
<sequence>MRTYLSPIGYNSTSVTRTVLSHGVDGDDRIVLIRPTAETDTSRADEAINDVQRLLGEVQPEIAVTTERIPHDDFETAVVRCQELLQAAGGAVTVNLGGGARDILLPLMTAVLTEIQQIDSVLVFSDVDGKVREWELPTLSTTVSDTVYETLTAIAGADGEISIPQLTEATGRPKSTVARHVDLLEQNDAVAGRREGKTKRVSLTLTGQLVVNSE</sequence>
<accession>A0A3P3R6I9</accession>
<dbReference type="Pfam" id="PF22662">
    <property type="entry name" value="Csa3_N"/>
    <property type="match status" value="1"/>
</dbReference>
<dbReference type="Pfam" id="PF12802">
    <property type="entry name" value="MarR_2"/>
    <property type="match status" value="1"/>
</dbReference>
<proteinExistence type="predicted"/>
<dbReference type="EMBL" id="RRCH01000036">
    <property type="protein sequence ID" value="RRJ28519.1"/>
    <property type="molecule type" value="Genomic_DNA"/>
</dbReference>
<evidence type="ECO:0000259" key="1">
    <source>
        <dbReference type="Pfam" id="PF12802"/>
    </source>
</evidence>
<evidence type="ECO:0000313" key="4">
    <source>
        <dbReference type="Proteomes" id="UP000282322"/>
    </source>
</evidence>
<protein>
    <submittedName>
        <fullName evidence="3">CRISPR locus-related DNA-binding protein</fullName>
    </submittedName>
</protein>
<organism evidence="3 4">
    <name type="scientific">Halocatena pleomorpha</name>
    <dbReference type="NCBI Taxonomy" id="1785090"/>
    <lineage>
        <taxon>Archaea</taxon>
        <taxon>Methanobacteriati</taxon>
        <taxon>Methanobacteriota</taxon>
        <taxon>Stenosarchaea group</taxon>
        <taxon>Halobacteria</taxon>
        <taxon>Halobacteriales</taxon>
        <taxon>Natronomonadaceae</taxon>
        <taxon>Halocatena</taxon>
    </lineage>
</organism>
<dbReference type="SUPFAM" id="SSF46785">
    <property type="entry name" value="Winged helix' DNA-binding domain"/>
    <property type="match status" value="1"/>
</dbReference>
<feature type="domain" description="HTH marR-type" evidence="1">
    <location>
        <begin position="143"/>
        <end position="200"/>
    </location>
</feature>
<evidence type="ECO:0000259" key="2">
    <source>
        <dbReference type="Pfam" id="PF22662"/>
    </source>
</evidence>
<dbReference type="Gene3D" id="1.10.10.10">
    <property type="entry name" value="Winged helix-like DNA-binding domain superfamily/Winged helix DNA-binding domain"/>
    <property type="match status" value="1"/>
</dbReference>
<keyword evidence="3" id="KW-0238">DNA-binding</keyword>
<dbReference type="InterPro" id="IPR036388">
    <property type="entry name" value="WH-like_DNA-bd_sf"/>
</dbReference>
<dbReference type="OrthoDB" id="116640at2157"/>
<dbReference type="AlphaFoldDB" id="A0A3P3R6I9"/>
<dbReference type="GO" id="GO:0003700">
    <property type="term" value="F:DNA-binding transcription factor activity"/>
    <property type="evidence" value="ECO:0007669"/>
    <property type="project" value="InterPro"/>
</dbReference>
<keyword evidence="4" id="KW-1185">Reference proteome</keyword>